<dbReference type="AlphaFoldDB" id="A0A067WIM7"/>
<reference evidence="1 2" key="1">
    <citation type="submission" date="2012-04" db="EMBL/GenBank/DDBJ databases">
        <title>The Genome Sequence of Bartonella koehlerae C-29.</title>
        <authorList>
            <consortium name="The Broad Institute Genome Sequencing Platform"/>
            <consortium name="The Broad Institute Genome Sequencing Center for Infectious Disease"/>
            <person name="Feldgarden M."/>
            <person name="Kirby J."/>
            <person name="Kosoy M."/>
            <person name="Birtles R."/>
            <person name="Probert W.S."/>
            <person name="Chiaraviglio L."/>
            <person name="Walker B."/>
            <person name="Young S.K."/>
            <person name="Zeng Q."/>
            <person name="Gargeya S."/>
            <person name="Fitzgerald M."/>
            <person name="Haas B."/>
            <person name="Abouelleil A."/>
            <person name="Alvarado L."/>
            <person name="Arachchi H.M."/>
            <person name="Berlin A.M."/>
            <person name="Chapman S.B."/>
            <person name="Goldberg J."/>
            <person name="Griggs A."/>
            <person name="Gujja S."/>
            <person name="Hansen M."/>
            <person name="Howarth C."/>
            <person name="Imamovic A."/>
            <person name="Larimer J."/>
            <person name="McCowen C."/>
            <person name="Montmayeur A."/>
            <person name="Murphy C."/>
            <person name="Neiman D."/>
            <person name="Pearson M."/>
            <person name="Priest M."/>
            <person name="Roberts A."/>
            <person name="Saif S."/>
            <person name="Shea T."/>
            <person name="Sisk P."/>
            <person name="Sykes S."/>
            <person name="Wortman J."/>
            <person name="Nusbaum C."/>
            <person name="Birren B."/>
        </authorList>
    </citation>
    <scope>NUCLEOTIDE SEQUENCE [LARGE SCALE GENOMIC DNA]</scope>
    <source>
        <strain evidence="1 2">C-29</strain>
    </source>
</reference>
<dbReference type="EMBL" id="AHPL01000006">
    <property type="protein sequence ID" value="KEC55777.1"/>
    <property type="molecule type" value="Genomic_DNA"/>
</dbReference>
<keyword evidence="2" id="KW-1185">Reference proteome</keyword>
<evidence type="ECO:0000313" key="2">
    <source>
        <dbReference type="Proteomes" id="UP000027015"/>
    </source>
</evidence>
<accession>A0A067WIM7</accession>
<comment type="caution">
    <text evidence="1">The sequence shown here is derived from an EMBL/GenBank/DDBJ whole genome shotgun (WGS) entry which is preliminary data.</text>
</comment>
<gene>
    <name evidence="1" type="ORF">O9A_00555</name>
</gene>
<name>A0A067WIM7_9HYPH</name>
<protein>
    <submittedName>
        <fullName evidence="1">Uncharacterized protein</fullName>
    </submittedName>
</protein>
<sequence>MEEINYLYKSIFCYGDAPQIITGLEANFGIAKNLSQETSHSSMHLFLKKDTLHGYRPSRSYYIYHIFKVLRHKKSAMKIKNT</sequence>
<dbReference type="PATRIC" id="fig|1134510.3.peg.647"/>
<proteinExistence type="predicted"/>
<organism evidence="1 2">
    <name type="scientific">Bartonella koehlerae C-29</name>
    <dbReference type="NCBI Taxonomy" id="1134510"/>
    <lineage>
        <taxon>Bacteria</taxon>
        <taxon>Pseudomonadati</taxon>
        <taxon>Pseudomonadota</taxon>
        <taxon>Alphaproteobacteria</taxon>
        <taxon>Hyphomicrobiales</taxon>
        <taxon>Bartonellaceae</taxon>
        <taxon>Bartonella</taxon>
    </lineage>
</organism>
<evidence type="ECO:0000313" key="1">
    <source>
        <dbReference type="EMBL" id="KEC55777.1"/>
    </source>
</evidence>
<dbReference type="HOGENOM" id="CLU_2551441_0_0_5"/>
<dbReference type="Proteomes" id="UP000027015">
    <property type="component" value="Unassembled WGS sequence"/>
</dbReference>